<name>A0A1Y0SU94_9CAUD</name>
<protein>
    <submittedName>
        <fullName evidence="1">Uncharacterized protein</fullName>
    </submittedName>
</protein>
<accession>A0A1Y0SU94</accession>
<reference evidence="1 2" key="1">
    <citation type="submission" date="2017-05" db="EMBL/GenBank/DDBJ databases">
        <authorList>
            <person name="Song R."/>
            <person name="Chenine A.L."/>
            <person name="Ruprecht R.M."/>
        </authorList>
    </citation>
    <scope>NUCLEOTIDE SEQUENCE [LARGE SCALE GENOMIC DNA]</scope>
</reference>
<keyword evidence="2" id="KW-1185">Reference proteome</keyword>
<dbReference type="Proteomes" id="UP000225448">
    <property type="component" value="Segment"/>
</dbReference>
<dbReference type="EMBL" id="MF042360">
    <property type="protein sequence ID" value="ARV77072.1"/>
    <property type="molecule type" value="Genomic_DNA"/>
</dbReference>
<organism evidence="1 2">
    <name type="scientific">Pseudomonas phage Phabio</name>
    <dbReference type="NCBI Taxonomy" id="2006668"/>
    <lineage>
        <taxon>Viruses</taxon>
        <taxon>Duplodnaviria</taxon>
        <taxon>Heunggongvirae</taxon>
        <taxon>Uroviricota</taxon>
        <taxon>Caudoviricetes</taxon>
        <taxon>Chimalliviridae</taxon>
        <taxon>Phabiovirus</taxon>
        <taxon>Phabiovirus phabio</taxon>
    </lineage>
</organism>
<evidence type="ECO:0000313" key="1">
    <source>
        <dbReference type="EMBL" id="ARV77072.1"/>
    </source>
</evidence>
<gene>
    <name evidence="1" type="ORF">PHABIO_441</name>
</gene>
<evidence type="ECO:0000313" key="2">
    <source>
        <dbReference type="Proteomes" id="UP000225448"/>
    </source>
</evidence>
<sequence length="123" mass="15160">MLSSLKELFKDFKLTVIKLEPGNEMIRTSWFGRHDYVPYIRLDLWSIGFRISYDPDYHKLFWEQYFDRLSAQQVKWTRDYIEYQLRNDNNKKTIEVTRNSQIVREPITMWKDLCKALEDKEWV</sequence>
<proteinExistence type="predicted"/>